<reference evidence="3" key="1">
    <citation type="submission" date="2016-10" db="EMBL/GenBank/DDBJ databases">
        <authorList>
            <person name="Varghese N."/>
            <person name="Submissions S."/>
        </authorList>
    </citation>
    <scope>NUCLEOTIDE SEQUENCE [LARGE SCALE GENOMIC DNA]</scope>
    <source>
        <strain evidence="3">DSM 17724</strain>
    </source>
</reference>
<evidence type="ECO:0000313" key="3">
    <source>
        <dbReference type="Proteomes" id="UP000199469"/>
    </source>
</evidence>
<accession>A0A1I0S375</accession>
<dbReference type="EMBL" id="FOIU01000005">
    <property type="protein sequence ID" value="SEW49268.1"/>
    <property type="molecule type" value="Genomic_DNA"/>
</dbReference>
<name>A0A1I0S375_9FLAO</name>
<gene>
    <name evidence="2" type="ORF">SAMN05421841_4076</name>
</gene>
<evidence type="ECO:0000256" key="1">
    <source>
        <dbReference type="SAM" id="MobiDB-lite"/>
    </source>
</evidence>
<feature type="compositionally biased region" description="Acidic residues" evidence="1">
    <location>
        <begin position="18"/>
        <end position="33"/>
    </location>
</feature>
<sequence length="33" mass="3713">MKGWNSTSGKCPKLPTEVPDENTNDEENFQSKT</sequence>
<proteinExistence type="predicted"/>
<protein>
    <submittedName>
        <fullName evidence="2">Uncharacterized protein</fullName>
    </submittedName>
</protein>
<organism evidence="2 3">
    <name type="scientific">Chryseobacterium wanjuense</name>
    <dbReference type="NCBI Taxonomy" id="356305"/>
    <lineage>
        <taxon>Bacteria</taxon>
        <taxon>Pseudomonadati</taxon>
        <taxon>Bacteroidota</taxon>
        <taxon>Flavobacteriia</taxon>
        <taxon>Flavobacteriales</taxon>
        <taxon>Weeksellaceae</taxon>
        <taxon>Chryseobacterium group</taxon>
        <taxon>Chryseobacterium</taxon>
    </lineage>
</organism>
<dbReference type="AlphaFoldDB" id="A0A1I0S375"/>
<evidence type="ECO:0000313" key="2">
    <source>
        <dbReference type="EMBL" id="SEW49268.1"/>
    </source>
</evidence>
<keyword evidence="3" id="KW-1185">Reference proteome</keyword>
<feature type="region of interest" description="Disordered" evidence="1">
    <location>
        <begin position="1"/>
        <end position="33"/>
    </location>
</feature>
<dbReference type="Proteomes" id="UP000199469">
    <property type="component" value="Unassembled WGS sequence"/>
</dbReference>